<dbReference type="Gene3D" id="3.30.450.40">
    <property type="match status" value="1"/>
</dbReference>
<organism evidence="3 4">
    <name type="scientific">Actinoplanes friuliensis DSM 7358</name>
    <dbReference type="NCBI Taxonomy" id="1246995"/>
    <lineage>
        <taxon>Bacteria</taxon>
        <taxon>Bacillati</taxon>
        <taxon>Actinomycetota</taxon>
        <taxon>Actinomycetes</taxon>
        <taxon>Micromonosporales</taxon>
        <taxon>Micromonosporaceae</taxon>
        <taxon>Actinoplanes</taxon>
    </lineage>
</organism>
<dbReference type="PANTHER" id="PTHR43156:SF2">
    <property type="entry name" value="STAGE II SPORULATION PROTEIN E"/>
    <property type="match status" value="1"/>
</dbReference>
<protein>
    <submittedName>
        <fullName evidence="3">Putative magnesium/manganese-dependent protein phosphatase</fullName>
    </submittedName>
</protein>
<dbReference type="SUPFAM" id="SSF81606">
    <property type="entry name" value="PP2C-like"/>
    <property type="match status" value="1"/>
</dbReference>
<dbReference type="STRING" id="1246995.AFR_12365"/>
<sequence>MPEAVLIPPRSGADSIVDRSDALLRLSEALSATTTPADVIATVEALLVDCLGTGPSSVRVALEQHDPLTSRTVEDCRALYFGDPTEIIAAFPALAADLDFAAAACLPLRGTGRTLGALLLTWSHARMFYIGERAFFSTVAAYTAQALARSVHLQSRITAVETLQGAMLSPLPAVDGYRLAGHYLPAEGGKVGGDWYDAVSTSAGRLTLAIGDVAGHDMAAAARMGSLRSMLRAYLVDRREPPASLLRRLDTANHALGDPTVATAIVAAIHRTPDGTHRLHWSNAGHPPPVLIEPGRSVRALLGNDILLGAYPGTPRRTYTCALPTGSIVLLHTDGLVEDRGRHIDAGLARLYRRLRRSGATRLDDLLIDAVGGLGGKADDDVALLAVKVG</sequence>
<dbReference type="InterPro" id="IPR029016">
    <property type="entry name" value="GAF-like_dom_sf"/>
</dbReference>
<dbReference type="SUPFAM" id="SSF55781">
    <property type="entry name" value="GAF domain-like"/>
    <property type="match status" value="1"/>
</dbReference>
<feature type="domain" description="PPM-type phosphatase" evidence="2">
    <location>
        <begin position="174"/>
        <end position="389"/>
    </location>
</feature>
<dbReference type="KEGG" id="afs:AFR_12365"/>
<name>U5VV61_9ACTN</name>
<evidence type="ECO:0000259" key="2">
    <source>
        <dbReference type="SMART" id="SM00331"/>
    </source>
</evidence>
<dbReference type="PATRIC" id="fig|1246995.3.peg.2510"/>
<dbReference type="SMART" id="SM00331">
    <property type="entry name" value="PP2C_SIG"/>
    <property type="match status" value="1"/>
</dbReference>
<dbReference type="AlphaFoldDB" id="U5VV61"/>
<gene>
    <name evidence="3" type="ORF">AFR_12365</name>
</gene>
<dbReference type="InterPro" id="IPR001932">
    <property type="entry name" value="PPM-type_phosphatase-like_dom"/>
</dbReference>
<evidence type="ECO:0000256" key="1">
    <source>
        <dbReference type="ARBA" id="ARBA00022801"/>
    </source>
</evidence>
<dbReference type="RefSeq" id="WP_023360818.1">
    <property type="nucleotide sequence ID" value="NC_022657.1"/>
</dbReference>
<proteinExistence type="predicted"/>
<reference evidence="3 4" key="1">
    <citation type="journal article" date="2014" name="J. Biotechnol.">
        <title>Complete genome sequence of the actinobacterium Actinoplanes friuliensis HAG 010964, producer of the lipopeptide antibiotic friulimycin.</title>
        <authorList>
            <person name="Ruckert C."/>
            <person name="Szczepanowski R."/>
            <person name="Albersmeier A."/>
            <person name="Goesmann A."/>
            <person name="Fischer N."/>
            <person name="Steinkamper A."/>
            <person name="Puhler A."/>
            <person name="Biener R."/>
            <person name="Schwartz D."/>
            <person name="Kalinowski J."/>
        </authorList>
    </citation>
    <scope>NUCLEOTIDE SEQUENCE [LARGE SCALE GENOMIC DNA]</scope>
    <source>
        <strain evidence="3 4">DSM 7358</strain>
    </source>
</reference>
<accession>U5VV61</accession>
<evidence type="ECO:0000313" key="4">
    <source>
        <dbReference type="Proteomes" id="UP000017746"/>
    </source>
</evidence>
<dbReference type="PANTHER" id="PTHR43156">
    <property type="entry name" value="STAGE II SPORULATION PROTEIN E-RELATED"/>
    <property type="match status" value="1"/>
</dbReference>
<keyword evidence="4" id="KW-1185">Reference proteome</keyword>
<dbReference type="InterPro" id="IPR052016">
    <property type="entry name" value="Bact_Sigma-Reg"/>
</dbReference>
<keyword evidence="1" id="KW-0378">Hydrolase</keyword>
<dbReference type="EMBL" id="CP006272">
    <property type="protein sequence ID" value="AGZ40759.1"/>
    <property type="molecule type" value="Genomic_DNA"/>
</dbReference>
<dbReference type="Gene3D" id="3.60.40.10">
    <property type="entry name" value="PPM-type phosphatase domain"/>
    <property type="match status" value="1"/>
</dbReference>
<evidence type="ECO:0000313" key="3">
    <source>
        <dbReference type="EMBL" id="AGZ40759.1"/>
    </source>
</evidence>
<dbReference type="Proteomes" id="UP000017746">
    <property type="component" value="Chromosome"/>
</dbReference>
<dbReference type="eggNOG" id="COG2208">
    <property type="taxonomic scope" value="Bacteria"/>
</dbReference>
<dbReference type="HOGENOM" id="CLU_000445_43_8_11"/>
<dbReference type="OrthoDB" id="118142at2"/>
<dbReference type="Pfam" id="PF07228">
    <property type="entry name" value="SpoIIE"/>
    <property type="match status" value="1"/>
</dbReference>
<dbReference type="InterPro" id="IPR036457">
    <property type="entry name" value="PPM-type-like_dom_sf"/>
</dbReference>
<dbReference type="GO" id="GO:0016791">
    <property type="term" value="F:phosphatase activity"/>
    <property type="evidence" value="ECO:0007669"/>
    <property type="project" value="TreeGrafter"/>
</dbReference>